<dbReference type="Proteomes" id="UP001595462">
    <property type="component" value="Unassembled WGS sequence"/>
</dbReference>
<dbReference type="Gene3D" id="3.60.15.10">
    <property type="entry name" value="Ribonuclease Z/Hydroxyacylglutathione hydrolase-like"/>
    <property type="match status" value="1"/>
</dbReference>
<dbReference type="SUPFAM" id="SSF56281">
    <property type="entry name" value="Metallo-hydrolase/oxidoreductase"/>
    <property type="match status" value="1"/>
</dbReference>
<feature type="domain" description="Metallo-beta-lactamase" evidence="1">
    <location>
        <begin position="97"/>
        <end position="294"/>
    </location>
</feature>
<dbReference type="PANTHER" id="PTHR15032">
    <property type="entry name" value="N-ACYL-PHOSPHATIDYLETHANOLAMINE-HYDROLYZING PHOSPHOLIPASE D"/>
    <property type="match status" value="1"/>
</dbReference>
<dbReference type="PROSITE" id="PS51257">
    <property type="entry name" value="PROKAR_LIPOPROTEIN"/>
    <property type="match status" value="1"/>
</dbReference>
<name>A0ABV7ESQ7_9GAMM</name>
<organism evidence="2 3">
    <name type="scientific">Salinisphaera aquimarina</name>
    <dbReference type="NCBI Taxonomy" id="2094031"/>
    <lineage>
        <taxon>Bacteria</taxon>
        <taxon>Pseudomonadati</taxon>
        <taxon>Pseudomonadota</taxon>
        <taxon>Gammaproteobacteria</taxon>
        <taxon>Salinisphaerales</taxon>
        <taxon>Salinisphaeraceae</taxon>
        <taxon>Salinisphaera</taxon>
    </lineage>
</organism>
<dbReference type="InterPro" id="IPR001279">
    <property type="entry name" value="Metallo-B-lactamas"/>
</dbReference>
<comment type="caution">
    <text evidence="2">The sequence shown here is derived from an EMBL/GenBank/DDBJ whole genome shotgun (WGS) entry which is preliminary data.</text>
</comment>
<sequence length="337" mass="37052">MKRLLLGLAALFGVGCTSTGYQGPVSDHFDGHRFHNAEPIEHGFGDLLRWMRTRENHPWQRVSGFAPPPPPPARVNDGLRITWINHATVLIQVAGVNILTDPVFSERVSPLPGFGPRRYHPPGVAFDNLPPVDVVLISHAHYDHLDRASIKRLASRFDPLFVTGLGLADWFAGTGARHVVTADWWQQVALPGQLSLTVTPARHWTRRGLGDRNRTLWASYWIDTPAGGVYFAGDTGAGPHFGAIRARLGSPRVALLPIGAYEPRWFMAQQHMNPADAVQAHRQLGAAHSVGIHFATFKLSDEARFAPVDDLAQALSQAGLTRHDFWAPAFGAGYSFD</sequence>
<dbReference type="EMBL" id="JBHRSS010000008">
    <property type="protein sequence ID" value="MFC3105818.1"/>
    <property type="molecule type" value="Genomic_DNA"/>
</dbReference>
<accession>A0ABV7ESQ7</accession>
<gene>
    <name evidence="2" type="ORF">ACFOSU_18265</name>
</gene>
<evidence type="ECO:0000259" key="1">
    <source>
        <dbReference type="Pfam" id="PF12706"/>
    </source>
</evidence>
<protein>
    <submittedName>
        <fullName evidence="2">MBL fold metallo-hydrolase</fullName>
    </submittedName>
</protein>
<keyword evidence="3" id="KW-1185">Reference proteome</keyword>
<dbReference type="Pfam" id="PF12706">
    <property type="entry name" value="Lactamase_B_2"/>
    <property type="match status" value="1"/>
</dbReference>
<reference evidence="3" key="1">
    <citation type="journal article" date="2019" name="Int. J. Syst. Evol. Microbiol.">
        <title>The Global Catalogue of Microorganisms (GCM) 10K type strain sequencing project: providing services to taxonomists for standard genome sequencing and annotation.</title>
        <authorList>
            <consortium name="The Broad Institute Genomics Platform"/>
            <consortium name="The Broad Institute Genome Sequencing Center for Infectious Disease"/>
            <person name="Wu L."/>
            <person name="Ma J."/>
        </authorList>
    </citation>
    <scope>NUCLEOTIDE SEQUENCE [LARGE SCALE GENOMIC DNA]</scope>
    <source>
        <strain evidence="3">KCTC 52640</strain>
    </source>
</reference>
<evidence type="ECO:0000313" key="2">
    <source>
        <dbReference type="EMBL" id="MFC3105818.1"/>
    </source>
</evidence>
<proteinExistence type="predicted"/>
<dbReference type="InterPro" id="IPR036866">
    <property type="entry name" value="RibonucZ/Hydroxyglut_hydro"/>
</dbReference>
<evidence type="ECO:0000313" key="3">
    <source>
        <dbReference type="Proteomes" id="UP001595462"/>
    </source>
</evidence>
<dbReference type="RefSeq" id="WP_380691352.1">
    <property type="nucleotide sequence ID" value="NZ_JBHRSS010000008.1"/>
</dbReference>
<dbReference type="PANTHER" id="PTHR15032:SF4">
    <property type="entry name" value="N-ACYL-PHOSPHATIDYLETHANOLAMINE-HYDROLYZING PHOSPHOLIPASE D"/>
    <property type="match status" value="1"/>
</dbReference>